<dbReference type="PATRIC" id="fig|33934.7.peg.884"/>
<reference evidence="1 2" key="1">
    <citation type="submission" date="2016-03" db="EMBL/GenBank/DDBJ databases">
        <title>Spore heat resistance.</title>
        <authorList>
            <person name="Boekhorst J."/>
            <person name="Berendsen E.M."/>
            <person name="Wells-Bennik M.H."/>
            <person name="Kuipers O.P."/>
        </authorList>
    </citation>
    <scope>NUCLEOTIDE SEQUENCE [LARGE SCALE GENOMIC DNA]</scope>
    <source>
        <strain evidence="1 2">AF16</strain>
    </source>
</reference>
<dbReference type="EMBL" id="LUCQ01000105">
    <property type="protein sequence ID" value="OAO78558.1"/>
    <property type="molecule type" value="Genomic_DNA"/>
</dbReference>
<protein>
    <submittedName>
        <fullName evidence="1">Uncharacterized protein</fullName>
    </submittedName>
</protein>
<sequence length="56" mass="6735">MEVKLSRTGEYLHIKLDPLDTISLHRCLESVDDTYLKQYDIDFLKEIIKELKYFVD</sequence>
<gene>
    <name evidence="1" type="ORF">TAF16_1825</name>
</gene>
<accession>A0A178TA22</accession>
<dbReference type="Proteomes" id="UP000078336">
    <property type="component" value="Unassembled WGS sequence"/>
</dbReference>
<dbReference type="RefSeq" id="WP_155732461.1">
    <property type="nucleotide sequence ID" value="NZ_JABJUV010000001.1"/>
</dbReference>
<organism evidence="1 2">
    <name type="scientific">Anoxybacillus flavithermus</name>
    <dbReference type="NCBI Taxonomy" id="33934"/>
    <lineage>
        <taxon>Bacteria</taxon>
        <taxon>Bacillati</taxon>
        <taxon>Bacillota</taxon>
        <taxon>Bacilli</taxon>
        <taxon>Bacillales</taxon>
        <taxon>Anoxybacillaceae</taxon>
        <taxon>Anoxybacillus</taxon>
    </lineage>
</organism>
<dbReference type="AlphaFoldDB" id="A0A178TA22"/>
<evidence type="ECO:0000313" key="1">
    <source>
        <dbReference type="EMBL" id="OAO78558.1"/>
    </source>
</evidence>
<proteinExistence type="predicted"/>
<comment type="caution">
    <text evidence="1">The sequence shown here is derived from an EMBL/GenBank/DDBJ whole genome shotgun (WGS) entry which is preliminary data.</text>
</comment>
<keyword evidence="2" id="KW-1185">Reference proteome</keyword>
<name>A0A178TA22_9BACL</name>
<evidence type="ECO:0000313" key="2">
    <source>
        <dbReference type="Proteomes" id="UP000078336"/>
    </source>
</evidence>